<feature type="signal peptide" evidence="3">
    <location>
        <begin position="1"/>
        <end position="24"/>
    </location>
</feature>
<dbReference type="Proteomes" id="UP001373714">
    <property type="component" value="Unassembled WGS sequence"/>
</dbReference>
<evidence type="ECO:0000256" key="1">
    <source>
        <dbReference type="SAM" id="Coils"/>
    </source>
</evidence>
<protein>
    <submittedName>
        <fullName evidence="4">Uncharacterized protein</fullName>
    </submittedName>
</protein>
<feature type="region of interest" description="Disordered" evidence="2">
    <location>
        <begin position="233"/>
        <end position="280"/>
    </location>
</feature>
<evidence type="ECO:0000256" key="2">
    <source>
        <dbReference type="SAM" id="MobiDB-lite"/>
    </source>
</evidence>
<gene>
    <name evidence="4" type="ORF">TWF730_004526</name>
</gene>
<sequence>MWSHRVLSATATLFLLFHSNPATALSYSMISTKDEISNPKSDLPKTYVQTRPLGCTLMTNTPITPTNQAVGNRISDRGYWAGIVINQDSWSQPSKWIGFWLRRECNMNLPSLVIHWYPDESTNQIFDIRRVKEYMPSLKEGDFRYMSWGEIVDIPQVMVDNVAPGGVAVREGRPARVLGAEDQAWYQVLEDMVAIRSSPVDIMRDDFDGFGTRGTGRAGKQFNLIFDDDDEFTRALDGPGGTDYPPPGEEQVQDQLSRQQSGQILNSPAGGVGTESSQGSVFPDATILLPVEVQESPMGYRAGMEEEGEGYLTKAQDPEVEAFQNRAAQVLEGQRALEAAAQQNSQPRTLPLAQENIGLERLQEVLNQAKELVKQSTNVDSILRNIGITVADVAQIVSNSSIGAAVRSVLNRIASQRLHLEMNMLTSTQAAELASHQISQWGPYALANALGELRIRREVRAGLLTPQTADDIRTGAKAVSNTEAEMAKKAVRDVMVRTGQLGDQQQFQSELALEPGPQGPQFDDLQSVNDVLDNIAPINSAESNFESPSLDANTLLASGRLQGGDIELEEPTIPAEENNIDGGVAEPEGIAQDSVSSNSNANGIMEIEYSTQNDGPQFQAQNFEAPAQEEEKEAWQSIKVLGPIEEEEEEEKSQGPSEESVQKPPSVRTLNRDAILSNMFNRVNEFRNTGNHGSETSHITSSEVSAGAPDSSDVESPTTEDDDEVYNPGPSRNQASSPSRGRGRPRGRPRSRGRPV</sequence>
<keyword evidence="3" id="KW-0732">Signal</keyword>
<comment type="caution">
    <text evidence="4">The sequence shown here is derived from an EMBL/GenBank/DDBJ whole genome shotgun (WGS) entry which is preliminary data.</text>
</comment>
<keyword evidence="1" id="KW-0175">Coiled coil</keyword>
<feature type="compositionally biased region" description="Polar residues" evidence="2">
    <location>
        <begin position="253"/>
        <end position="266"/>
    </location>
</feature>
<keyword evidence="5" id="KW-1185">Reference proteome</keyword>
<evidence type="ECO:0000256" key="3">
    <source>
        <dbReference type="SAM" id="SignalP"/>
    </source>
</evidence>
<proteinExistence type="predicted"/>
<accession>A0AAV9U163</accession>
<evidence type="ECO:0000313" key="4">
    <source>
        <dbReference type="EMBL" id="KAK6331444.1"/>
    </source>
</evidence>
<name>A0AAV9U163_9PEZI</name>
<evidence type="ECO:0000313" key="5">
    <source>
        <dbReference type="Proteomes" id="UP001373714"/>
    </source>
</evidence>
<feature type="compositionally biased region" description="Polar residues" evidence="2">
    <location>
        <begin position="678"/>
        <end position="704"/>
    </location>
</feature>
<feature type="chain" id="PRO_5043530247" evidence="3">
    <location>
        <begin position="25"/>
        <end position="756"/>
    </location>
</feature>
<organism evidence="4 5">
    <name type="scientific">Orbilia blumenaviensis</name>
    <dbReference type="NCBI Taxonomy" id="1796055"/>
    <lineage>
        <taxon>Eukaryota</taxon>
        <taxon>Fungi</taxon>
        <taxon>Dikarya</taxon>
        <taxon>Ascomycota</taxon>
        <taxon>Pezizomycotina</taxon>
        <taxon>Orbiliomycetes</taxon>
        <taxon>Orbiliales</taxon>
        <taxon>Orbiliaceae</taxon>
        <taxon>Orbilia</taxon>
    </lineage>
</organism>
<feature type="coiled-coil region" evidence="1">
    <location>
        <begin position="352"/>
        <end position="379"/>
    </location>
</feature>
<dbReference type="AlphaFoldDB" id="A0AAV9U163"/>
<feature type="region of interest" description="Disordered" evidence="2">
    <location>
        <begin position="645"/>
        <end position="756"/>
    </location>
</feature>
<dbReference type="EMBL" id="JAVHNS010000018">
    <property type="protein sequence ID" value="KAK6331444.1"/>
    <property type="molecule type" value="Genomic_DNA"/>
</dbReference>
<feature type="compositionally biased region" description="Basic residues" evidence="2">
    <location>
        <begin position="741"/>
        <end position="756"/>
    </location>
</feature>
<reference evidence="4 5" key="1">
    <citation type="submission" date="2019-10" db="EMBL/GenBank/DDBJ databases">
        <authorList>
            <person name="Palmer J.M."/>
        </authorList>
    </citation>
    <scope>NUCLEOTIDE SEQUENCE [LARGE SCALE GENOMIC DNA]</scope>
    <source>
        <strain evidence="4 5">TWF730</strain>
    </source>
</reference>